<keyword evidence="1 2" id="KW-0238">DNA-binding</keyword>
<accession>A0A5C8D0G9</accession>
<evidence type="ECO:0000313" key="4">
    <source>
        <dbReference type="EMBL" id="TXJ24426.1"/>
    </source>
</evidence>
<comment type="caution">
    <text evidence="5">The sequence shown here is derived from an EMBL/GenBank/DDBJ whole genome shotgun (WGS) entry which is preliminary data.</text>
</comment>
<dbReference type="GO" id="GO:0003677">
    <property type="term" value="F:DNA binding"/>
    <property type="evidence" value="ECO:0007669"/>
    <property type="project" value="UniProtKB-UniRule"/>
</dbReference>
<evidence type="ECO:0000259" key="3">
    <source>
        <dbReference type="PROSITE" id="PS50977"/>
    </source>
</evidence>
<feature type="domain" description="HTH tetR-type" evidence="3">
    <location>
        <begin position="10"/>
        <end position="70"/>
    </location>
</feature>
<reference evidence="6 7" key="1">
    <citation type="journal article" date="1992" name="Lakartidningen">
        <title>[Penicillin V and not amoxicillin is the first choice preparation in acute otitis].</title>
        <authorList>
            <person name="Kamme C."/>
            <person name="Lundgren K."/>
            <person name="Prellner K."/>
        </authorList>
    </citation>
    <scope>NUCLEOTIDE SEQUENCE [LARGE SCALE GENOMIC DNA]</scope>
    <source>
        <strain evidence="5 7">PC3997IV</strain>
        <strain evidence="4 6">PC4597II</strain>
    </source>
</reference>
<dbReference type="PROSITE" id="PS50977">
    <property type="entry name" value="HTH_TETR_2"/>
    <property type="match status" value="1"/>
</dbReference>
<dbReference type="AlphaFoldDB" id="A0A5C8D0G9"/>
<dbReference type="Pfam" id="PF00440">
    <property type="entry name" value="TetR_N"/>
    <property type="match status" value="1"/>
</dbReference>
<dbReference type="Proteomes" id="UP000325002">
    <property type="component" value="Unassembled WGS sequence"/>
</dbReference>
<dbReference type="Proteomes" id="UP000324336">
    <property type="component" value="Unassembled WGS sequence"/>
</dbReference>
<reference evidence="5" key="2">
    <citation type="submission" date="2019-01" db="EMBL/GenBank/DDBJ databases">
        <authorList>
            <person name="Thorell K."/>
        </authorList>
    </citation>
    <scope>NUCLEOTIDE SEQUENCE</scope>
    <source>
        <strain evidence="5">PC3997IV</strain>
        <strain evidence="4">PC4597II</strain>
    </source>
</reference>
<proteinExistence type="predicted"/>
<evidence type="ECO:0000256" key="2">
    <source>
        <dbReference type="PROSITE-ProRule" id="PRU00335"/>
    </source>
</evidence>
<dbReference type="EMBL" id="SAYD01000018">
    <property type="protein sequence ID" value="TXJ38788.1"/>
    <property type="molecule type" value="Genomic_DNA"/>
</dbReference>
<gene>
    <name evidence="4" type="ORF">EPJ73_11385</name>
    <name evidence="5" type="ORF">EPJ81_06585</name>
</gene>
<dbReference type="RefSeq" id="WP_147559104.1">
    <property type="nucleotide sequence ID" value="NZ_SAXV01000020.1"/>
</dbReference>
<sequence>MPKVSKEYFDNKRKIILDAALKVFSKKPSYTVSMKDIIKESKLSHGGVYKYYSNIDDIIISLINRNKILVNPKDIIKNNYDYPEKAIFEFLEAYKNYFFEATKEYGKIFFELYPILINDKKRLKIYARKISANINFAYWIETLFIYFDKKINERYFNPITTSQNIYMQIVSMLKGIEMELILTKYYNKNIDYKIDLETKLDDLVETIYKTILFLMGSKIKNKEIKKK</sequence>
<dbReference type="InterPro" id="IPR009057">
    <property type="entry name" value="Homeodomain-like_sf"/>
</dbReference>
<feature type="DNA-binding region" description="H-T-H motif" evidence="2">
    <location>
        <begin position="33"/>
        <end position="52"/>
    </location>
</feature>
<dbReference type="SUPFAM" id="SSF46689">
    <property type="entry name" value="Homeodomain-like"/>
    <property type="match status" value="1"/>
</dbReference>
<dbReference type="EMBL" id="SAYA01000023">
    <property type="protein sequence ID" value="TXJ24426.1"/>
    <property type="molecule type" value="Genomic_DNA"/>
</dbReference>
<dbReference type="InterPro" id="IPR001647">
    <property type="entry name" value="HTH_TetR"/>
</dbReference>
<evidence type="ECO:0000313" key="7">
    <source>
        <dbReference type="Proteomes" id="UP000325002"/>
    </source>
</evidence>
<evidence type="ECO:0000313" key="5">
    <source>
        <dbReference type="EMBL" id="TXJ38788.1"/>
    </source>
</evidence>
<protein>
    <submittedName>
        <fullName evidence="5">TetR/AcrR family transcriptional regulator</fullName>
    </submittedName>
</protein>
<name>A0A5C8D0G9_9SPIR</name>
<dbReference type="Gene3D" id="1.10.10.60">
    <property type="entry name" value="Homeodomain-like"/>
    <property type="match status" value="1"/>
</dbReference>
<evidence type="ECO:0000313" key="6">
    <source>
        <dbReference type="Proteomes" id="UP000324336"/>
    </source>
</evidence>
<evidence type="ECO:0000256" key="1">
    <source>
        <dbReference type="ARBA" id="ARBA00023125"/>
    </source>
</evidence>
<organism evidence="5 7">
    <name type="scientific">Brachyspira aalborgi</name>
    <dbReference type="NCBI Taxonomy" id="29522"/>
    <lineage>
        <taxon>Bacteria</taxon>
        <taxon>Pseudomonadati</taxon>
        <taxon>Spirochaetota</taxon>
        <taxon>Spirochaetia</taxon>
        <taxon>Brachyspirales</taxon>
        <taxon>Brachyspiraceae</taxon>
        <taxon>Brachyspira</taxon>
    </lineage>
</organism>